<dbReference type="SUPFAM" id="SSF55961">
    <property type="entry name" value="Bet v1-like"/>
    <property type="match status" value="2"/>
</dbReference>
<evidence type="ECO:0000313" key="3">
    <source>
        <dbReference type="EMBL" id="RED64699.1"/>
    </source>
</evidence>
<organism evidence="3 4">
    <name type="scientific">Cohnella lupini</name>
    <dbReference type="NCBI Taxonomy" id="1294267"/>
    <lineage>
        <taxon>Bacteria</taxon>
        <taxon>Bacillati</taxon>
        <taxon>Bacillota</taxon>
        <taxon>Bacilli</taxon>
        <taxon>Bacillales</taxon>
        <taxon>Paenibacillaceae</taxon>
        <taxon>Cohnella</taxon>
    </lineage>
</organism>
<protein>
    <submittedName>
        <fullName evidence="3">Uncharacterized protein YndB with AHSA1/START domain</fullName>
    </submittedName>
</protein>
<evidence type="ECO:0000313" key="4">
    <source>
        <dbReference type="Proteomes" id="UP000256869"/>
    </source>
</evidence>
<reference evidence="3 4" key="1">
    <citation type="submission" date="2018-07" db="EMBL/GenBank/DDBJ databases">
        <title>Genomic Encyclopedia of Type Strains, Phase III (KMG-III): the genomes of soil and plant-associated and newly described type strains.</title>
        <authorList>
            <person name="Whitman W."/>
        </authorList>
    </citation>
    <scope>NUCLEOTIDE SEQUENCE [LARGE SCALE GENOMIC DNA]</scope>
    <source>
        <strain evidence="3 4">CECT 8236</strain>
    </source>
</reference>
<gene>
    <name evidence="3" type="ORF">DFP95_102120</name>
</gene>
<name>A0A3D9IT63_9BACL</name>
<dbReference type="Proteomes" id="UP000256869">
    <property type="component" value="Unassembled WGS sequence"/>
</dbReference>
<dbReference type="CDD" id="cd08900">
    <property type="entry name" value="SRPBCC_CalC_Aha1-like_7"/>
    <property type="match status" value="1"/>
</dbReference>
<comment type="similarity">
    <text evidence="1">Belongs to the AHA1 family.</text>
</comment>
<dbReference type="CDD" id="cd08894">
    <property type="entry name" value="SRPBCC_CalC_Aha1-like_1"/>
    <property type="match status" value="1"/>
</dbReference>
<feature type="domain" description="Activator of Hsp90 ATPase homologue 1/2-like C-terminal" evidence="2">
    <location>
        <begin position="155"/>
        <end position="282"/>
    </location>
</feature>
<proteinExistence type="inferred from homology"/>
<dbReference type="InterPro" id="IPR013538">
    <property type="entry name" value="ASHA1/2-like_C"/>
</dbReference>
<dbReference type="OrthoDB" id="9803476at2"/>
<dbReference type="EMBL" id="QRDY01000002">
    <property type="protein sequence ID" value="RED64699.1"/>
    <property type="molecule type" value="Genomic_DNA"/>
</dbReference>
<dbReference type="AlphaFoldDB" id="A0A3D9IT63"/>
<dbReference type="InterPro" id="IPR023393">
    <property type="entry name" value="START-like_dom_sf"/>
</dbReference>
<accession>A0A3D9IT63</accession>
<feature type="domain" description="Activator of Hsp90 ATPase homologue 1/2-like C-terminal" evidence="2">
    <location>
        <begin position="19"/>
        <end position="143"/>
    </location>
</feature>
<dbReference type="Pfam" id="PF08327">
    <property type="entry name" value="AHSA1"/>
    <property type="match status" value="2"/>
</dbReference>
<comment type="caution">
    <text evidence="3">The sequence shown here is derived from an EMBL/GenBank/DDBJ whole genome shotgun (WGS) entry which is preliminary data.</text>
</comment>
<evidence type="ECO:0000256" key="1">
    <source>
        <dbReference type="ARBA" id="ARBA00006817"/>
    </source>
</evidence>
<evidence type="ECO:0000259" key="2">
    <source>
        <dbReference type="Pfam" id="PF08327"/>
    </source>
</evidence>
<sequence length="289" mass="32837">MNERSAKHAQFVIERIYGAKPDRVFAAWANAAWKAQWFQKAEEFDFRVGGREFSRGGPPGGPIYTFDANYQEIVEGRRIVYSYSLDQGSTRISVSVVTVELQAVESGTRLVYTEQGVFLDGHDKPEQREHGTNLMLDKLGEILLSKESIHKRVIDAPRDVVFSAWTTPELLARWWGPTGFTNTFQEFDLRPGGHWKFIMHGPNGVDYPNECVFVEINSPERIVLNHIATVHQFYITADFEDVDGKTSVTFAQRFETVEELASIEKMIKKANEENLDRLSEVVSSLAGRT</sequence>
<dbReference type="Gene3D" id="3.30.530.20">
    <property type="match status" value="2"/>
</dbReference>
<keyword evidence="4" id="KW-1185">Reference proteome</keyword>